<dbReference type="Gene3D" id="3.30.360.10">
    <property type="entry name" value="Dihydrodipicolinate Reductase, domain 2"/>
    <property type="match status" value="1"/>
</dbReference>
<dbReference type="Pfam" id="PF01408">
    <property type="entry name" value="GFO_IDH_MocA"/>
    <property type="match status" value="1"/>
</dbReference>
<dbReference type="Gene3D" id="3.40.50.720">
    <property type="entry name" value="NAD(P)-binding Rossmann-like Domain"/>
    <property type="match status" value="1"/>
</dbReference>
<protein>
    <recommendedName>
        <fullName evidence="6">Gfo/Idh/MocA-like oxidoreductase N-terminal domain-containing protein</fullName>
    </recommendedName>
</protein>
<comment type="similarity">
    <text evidence="1">Belongs to the Gfo/Idh/MocA family.</text>
</comment>
<dbReference type="Proteomes" id="UP001530400">
    <property type="component" value="Unassembled WGS sequence"/>
</dbReference>
<sequence>MDGAIVCTPHSTHFAIGRELINEGKRRYNADRSNCRPVNVLMEKPMTTNVKEAKELHNLLMDRQAEGSVDVGGERTEKPRELNVGGGVGCFLINHSANYRMQARAARSLIQTGKLGEIQHVSAFFASPLSWIFDDPANTGWNEPDDSGEMLGNGFAWGQSSHLLAWIYHVAGCDNLIPHRVYCAMTTSERTGADVSHAATVMCKNGAIFSLSGTSLLPGNAHSDPPVGKRIKIKIFGTKGALIYSGIDRDPSSGSLEWLRGDGDHHGAVEIQCPELGFEFEDLSQDGIGPESMQCFIDSCLGRDDFYTGADVLVGLRSVQTIDAMYRSHVSGNAETVFH</sequence>
<dbReference type="EMBL" id="JALLPJ020000618">
    <property type="protein sequence ID" value="KAL3787245.1"/>
    <property type="molecule type" value="Genomic_DNA"/>
</dbReference>
<feature type="domain" description="Gfo/Idh/MocA-like oxidoreductase N-terminal" evidence="2">
    <location>
        <begin position="2"/>
        <end position="64"/>
    </location>
</feature>
<keyword evidence="5" id="KW-1185">Reference proteome</keyword>
<evidence type="ECO:0008006" key="6">
    <source>
        <dbReference type="Google" id="ProtNLM"/>
    </source>
</evidence>
<dbReference type="InterPro" id="IPR051450">
    <property type="entry name" value="Gfo/Idh/MocA_Oxidoreductases"/>
</dbReference>
<dbReference type="PANTHER" id="PTHR43377:SF1">
    <property type="entry name" value="BILIVERDIN REDUCTASE A"/>
    <property type="match status" value="1"/>
</dbReference>
<feature type="domain" description="GFO/IDH/MocA-like oxidoreductase" evidence="3">
    <location>
        <begin position="104"/>
        <end position="242"/>
    </location>
</feature>
<evidence type="ECO:0000259" key="2">
    <source>
        <dbReference type="Pfam" id="PF01408"/>
    </source>
</evidence>
<reference evidence="4 5" key="1">
    <citation type="submission" date="2024-10" db="EMBL/GenBank/DDBJ databases">
        <title>Updated reference genomes for cyclostephanoid diatoms.</title>
        <authorList>
            <person name="Roberts W.R."/>
            <person name="Alverson A.J."/>
        </authorList>
    </citation>
    <scope>NUCLEOTIDE SEQUENCE [LARGE SCALE GENOMIC DNA]</scope>
    <source>
        <strain evidence="4 5">AJA010-31</strain>
    </source>
</reference>
<dbReference type="InterPro" id="IPR036291">
    <property type="entry name" value="NAD(P)-bd_dom_sf"/>
</dbReference>
<evidence type="ECO:0000313" key="5">
    <source>
        <dbReference type="Proteomes" id="UP001530400"/>
    </source>
</evidence>
<dbReference type="InterPro" id="IPR055170">
    <property type="entry name" value="GFO_IDH_MocA-like_dom"/>
</dbReference>
<evidence type="ECO:0000259" key="3">
    <source>
        <dbReference type="Pfam" id="PF22725"/>
    </source>
</evidence>
<dbReference type="Pfam" id="PF22725">
    <property type="entry name" value="GFO_IDH_MocA_C3"/>
    <property type="match status" value="1"/>
</dbReference>
<dbReference type="AlphaFoldDB" id="A0ABD3PLK0"/>
<organism evidence="4 5">
    <name type="scientific">Cyclotella atomus</name>
    <dbReference type="NCBI Taxonomy" id="382360"/>
    <lineage>
        <taxon>Eukaryota</taxon>
        <taxon>Sar</taxon>
        <taxon>Stramenopiles</taxon>
        <taxon>Ochrophyta</taxon>
        <taxon>Bacillariophyta</taxon>
        <taxon>Coscinodiscophyceae</taxon>
        <taxon>Thalassiosirophycidae</taxon>
        <taxon>Stephanodiscales</taxon>
        <taxon>Stephanodiscaceae</taxon>
        <taxon>Cyclotella</taxon>
    </lineage>
</organism>
<dbReference type="PANTHER" id="PTHR43377">
    <property type="entry name" value="BILIVERDIN REDUCTASE A"/>
    <property type="match status" value="1"/>
</dbReference>
<gene>
    <name evidence="4" type="ORF">ACHAWO_003482</name>
</gene>
<name>A0ABD3PLK0_9STRA</name>
<evidence type="ECO:0000256" key="1">
    <source>
        <dbReference type="ARBA" id="ARBA00010928"/>
    </source>
</evidence>
<proteinExistence type="inferred from homology"/>
<accession>A0ABD3PLK0</accession>
<dbReference type="SUPFAM" id="SSF55347">
    <property type="entry name" value="Glyceraldehyde-3-phosphate dehydrogenase-like, C-terminal domain"/>
    <property type="match status" value="1"/>
</dbReference>
<comment type="caution">
    <text evidence="4">The sequence shown here is derived from an EMBL/GenBank/DDBJ whole genome shotgun (WGS) entry which is preliminary data.</text>
</comment>
<evidence type="ECO:0000313" key="4">
    <source>
        <dbReference type="EMBL" id="KAL3787245.1"/>
    </source>
</evidence>
<dbReference type="InterPro" id="IPR000683">
    <property type="entry name" value="Gfo/Idh/MocA-like_OxRdtase_N"/>
</dbReference>
<dbReference type="SUPFAM" id="SSF51735">
    <property type="entry name" value="NAD(P)-binding Rossmann-fold domains"/>
    <property type="match status" value="1"/>
</dbReference>